<dbReference type="InterPro" id="IPR049934">
    <property type="entry name" value="GjpA-like"/>
</dbReference>
<comment type="caution">
    <text evidence="1">The sequence shown here is derived from an EMBL/GenBank/DDBJ whole genome shotgun (WGS) entry which is preliminary data.</text>
</comment>
<protein>
    <submittedName>
        <fullName evidence="1">Uncharacterized protein</fullName>
    </submittedName>
</protein>
<organism evidence="1 2">
    <name type="scientific">Mycolicibacter longobardus</name>
    <dbReference type="NCBI Taxonomy" id="1108812"/>
    <lineage>
        <taxon>Bacteria</taxon>
        <taxon>Bacillati</taxon>
        <taxon>Actinomycetota</taxon>
        <taxon>Actinomycetes</taxon>
        <taxon>Mycobacteriales</taxon>
        <taxon>Mycobacteriaceae</taxon>
        <taxon>Mycolicibacter</taxon>
    </lineage>
</organism>
<dbReference type="AlphaFoldDB" id="A0A1X1YN61"/>
<sequence>MALVGASLVAVTPVAGPLPALLDVQSPAVHLASAWDDVLNATSANATALLNNWFLAPAVGMQQFVANQMDYWDRLLNDPAGSTNEVMEQIQLHLNAVLSGYALQNTTDETYSTVLNHTLDSTHALMFGQIGGYIPPDVDQSTIMPIIDFLASPASAVLMGAIGPAISPWIALMNSITDGDSFGDTLTNMSGAFLNGATLNLNALLPMINESGYFPAGMTMDHLDFAFGGLLSPGAVQVGPYQVLGPDGEVVASVPAVGGSLFQSVGIEFSGVPVLGNLDLNSAGIGPIGAWMAWGQTVGALLGSGWDGKGPIVVTPPLAGTDLPLLPTDVLDDGGLGAAATDSFGWLGDLFGL</sequence>
<evidence type="ECO:0000313" key="1">
    <source>
        <dbReference type="EMBL" id="ORW12492.1"/>
    </source>
</evidence>
<reference evidence="1 2" key="1">
    <citation type="submission" date="2016-01" db="EMBL/GenBank/DDBJ databases">
        <title>The new phylogeny of the genus Mycobacterium.</title>
        <authorList>
            <person name="Tarcisio F."/>
            <person name="Conor M."/>
            <person name="Antonella G."/>
            <person name="Elisabetta G."/>
            <person name="Giulia F.S."/>
            <person name="Sara T."/>
            <person name="Anna F."/>
            <person name="Clotilde B."/>
            <person name="Roberto B."/>
            <person name="Veronica D.S."/>
            <person name="Fabio R."/>
            <person name="Monica P."/>
            <person name="Olivier J."/>
            <person name="Enrico T."/>
            <person name="Nicola S."/>
        </authorList>
    </citation>
    <scope>NUCLEOTIDE SEQUENCE [LARGE SCALE GENOMIC DNA]</scope>
    <source>
        <strain evidence="1 2">DSM 45394</strain>
    </source>
</reference>
<evidence type="ECO:0000313" key="2">
    <source>
        <dbReference type="Proteomes" id="UP000193866"/>
    </source>
</evidence>
<name>A0A1X1YN61_9MYCO</name>
<proteinExistence type="predicted"/>
<gene>
    <name evidence="1" type="ORF">AWC16_08875</name>
</gene>
<accession>A0A1X1YN61</accession>
<dbReference type="NCBIfam" id="NF033942">
    <property type="entry name" value="GjpA"/>
    <property type="match status" value="1"/>
</dbReference>
<keyword evidence="2" id="KW-1185">Reference proteome</keyword>
<dbReference type="EMBL" id="LQPG01000011">
    <property type="protein sequence ID" value="ORW12492.1"/>
    <property type="molecule type" value="Genomic_DNA"/>
</dbReference>
<dbReference type="Proteomes" id="UP000193866">
    <property type="component" value="Unassembled WGS sequence"/>
</dbReference>